<dbReference type="SUPFAM" id="SSF54695">
    <property type="entry name" value="POZ domain"/>
    <property type="match status" value="1"/>
</dbReference>
<feature type="region of interest" description="Disordered" evidence="1">
    <location>
        <begin position="276"/>
        <end position="307"/>
    </location>
</feature>
<dbReference type="RefSeq" id="XP_066932206.1">
    <property type="nucleotide sequence ID" value="XM_067076105.1"/>
</dbReference>
<dbReference type="SMART" id="SM00225">
    <property type="entry name" value="BTB"/>
    <property type="match status" value="1"/>
</dbReference>
<evidence type="ECO:0000313" key="4">
    <source>
        <dbReference type="Proteomes" id="UP000594262"/>
    </source>
</evidence>
<dbReference type="PANTHER" id="PTHR22744">
    <property type="entry name" value="HELIX LOOP HELIX PROTEIN 21-RELATED"/>
    <property type="match status" value="1"/>
</dbReference>
<evidence type="ECO:0000256" key="1">
    <source>
        <dbReference type="SAM" id="MobiDB-lite"/>
    </source>
</evidence>
<dbReference type="Proteomes" id="UP000594262">
    <property type="component" value="Unplaced"/>
</dbReference>
<protein>
    <recommendedName>
        <fullName evidence="2">BTB domain-containing protein</fullName>
    </recommendedName>
</protein>
<dbReference type="InterPro" id="IPR011333">
    <property type="entry name" value="SKP1/BTB/POZ_sf"/>
</dbReference>
<dbReference type="Pfam" id="PF00651">
    <property type="entry name" value="BTB"/>
    <property type="match status" value="1"/>
</dbReference>
<sequence length="307" mass="34901">MSMKEVSQEQDMLSYEGLFSKPWQDSDAVLIVEEKELHVHSKILSIASPYFEKMFNGNFKESQSKRVTLKGKSFDLIEQMLKIIYPNVDAEFEFNTKLCDSCYPEANNKKIQSCEDCTLAEGLNSLCAKCVNPGTELCPKCKNYFFKSEEGRSQHFECLRNLSKLRDEYIISSLERIVDAEVLSMSKSLAGCTIEYTMELLELADHLQHQESADLCIQNLTSRLSSYGTCTDDGGNIRNVTFEKNISPKSKNKLKGLIMKKRFEQVEKEIELLEQKGDQSKTTTQKSFGISFGSPAPAFHSSEINHR</sequence>
<dbReference type="OrthoDB" id="437903at2759"/>
<name>A0A7M5UL44_9CNID</name>
<reference evidence="3" key="1">
    <citation type="submission" date="2021-01" db="UniProtKB">
        <authorList>
            <consortium name="EnsemblMetazoa"/>
        </authorList>
    </citation>
    <scope>IDENTIFICATION</scope>
</reference>
<dbReference type="GeneID" id="136819856"/>
<dbReference type="CDD" id="cd18186">
    <property type="entry name" value="BTB_POZ_ZBTB_KLHL-like"/>
    <property type="match status" value="1"/>
</dbReference>
<proteinExistence type="predicted"/>
<keyword evidence="4" id="KW-1185">Reference proteome</keyword>
<dbReference type="PROSITE" id="PS50097">
    <property type="entry name" value="BTB"/>
    <property type="match status" value="1"/>
</dbReference>
<dbReference type="AlphaFoldDB" id="A0A7M5UL44"/>
<dbReference type="PANTHER" id="PTHR22744:SF17">
    <property type="entry name" value="BTB DOMAIN-CONTAINING PROTEIN"/>
    <property type="match status" value="1"/>
</dbReference>
<evidence type="ECO:0000259" key="2">
    <source>
        <dbReference type="PROSITE" id="PS50097"/>
    </source>
</evidence>
<dbReference type="InterPro" id="IPR000210">
    <property type="entry name" value="BTB/POZ_dom"/>
</dbReference>
<feature type="domain" description="BTB" evidence="2">
    <location>
        <begin position="26"/>
        <end position="85"/>
    </location>
</feature>
<organism evidence="3 4">
    <name type="scientific">Clytia hemisphaerica</name>
    <dbReference type="NCBI Taxonomy" id="252671"/>
    <lineage>
        <taxon>Eukaryota</taxon>
        <taxon>Metazoa</taxon>
        <taxon>Cnidaria</taxon>
        <taxon>Hydrozoa</taxon>
        <taxon>Hydroidolina</taxon>
        <taxon>Leptothecata</taxon>
        <taxon>Obeliida</taxon>
        <taxon>Clytiidae</taxon>
        <taxon>Clytia</taxon>
    </lineage>
</organism>
<dbReference type="EnsemblMetazoa" id="CLYHEMT002394.1">
    <property type="protein sequence ID" value="CLYHEMP002394.1"/>
    <property type="gene ID" value="CLYHEMG002394"/>
</dbReference>
<dbReference type="Gene3D" id="3.30.710.10">
    <property type="entry name" value="Potassium Channel Kv1.1, Chain A"/>
    <property type="match status" value="1"/>
</dbReference>
<accession>A0A7M5UL44</accession>
<evidence type="ECO:0000313" key="3">
    <source>
        <dbReference type="EnsemblMetazoa" id="CLYHEMP002394.1"/>
    </source>
</evidence>